<dbReference type="RefSeq" id="WP_086473443.1">
    <property type="nucleotide sequence ID" value="NZ_FXWJ01000002.1"/>
</dbReference>
<name>A0ABY1RBH2_9MICO</name>
<sequence>MAETGGWRQAAEREFRAPFALDDADEVGDGFDTWPTLPEPEYFGVVNWRSLPDEREPEVWRLLAEWVSWICSRYTIPARLIPDCWYLHDGIVEELSALFSSWEVSFEEADSGGHGPLGWHERFEYFRSRLRHYKPEGCANGHLETASRTMSEGPELRARIGSADRDGTVP</sequence>
<accession>A0ABY1RBH2</accession>
<evidence type="ECO:0000313" key="3">
    <source>
        <dbReference type="Proteomes" id="UP000194464"/>
    </source>
</evidence>
<gene>
    <name evidence="2" type="ORF">SAMN06295909_1409</name>
</gene>
<dbReference type="EMBL" id="FXWJ01000002">
    <property type="protein sequence ID" value="SMQ67004.1"/>
    <property type="molecule type" value="Genomic_DNA"/>
</dbReference>
<evidence type="ECO:0000313" key="2">
    <source>
        <dbReference type="EMBL" id="SMQ67004.1"/>
    </source>
</evidence>
<keyword evidence="3" id="KW-1185">Reference proteome</keyword>
<reference evidence="2 3" key="1">
    <citation type="submission" date="2017-04" db="EMBL/GenBank/DDBJ databases">
        <authorList>
            <person name="Varghese N."/>
            <person name="Submissions S."/>
        </authorList>
    </citation>
    <scope>NUCLEOTIDE SEQUENCE [LARGE SCALE GENOMIC DNA]</scope>
    <source>
        <strain evidence="2 3">VKM Ac-1784</strain>
    </source>
</reference>
<evidence type="ECO:0008006" key="4">
    <source>
        <dbReference type="Google" id="ProtNLM"/>
    </source>
</evidence>
<feature type="region of interest" description="Disordered" evidence="1">
    <location>
        <begin position="143"/>
        <end position="170"/>
    </location>
</feature>
<dbReference type="Proteomes" id="UP000194464">
    <property type="component" value="Unassembled WGS sequence"/>
</dbReference>
<protein>
    <recommendedName>
        <fullName evidence="4">DUF4913 domain-containing protein</fullName>
    </recommendedName>
</protein>
<comment type="caution">
    <text evidence="2">The sequence shown here is derived from an EMBL/GenBank/DDBJ whole genome shotgun (WGS) entry which is preliminary data.</text>
</comment>
<proteinExistence type="predicted"/>
<organism evidence="2 3">
    <name type="scientific">Plantibacter elymi</name>
    <name type="common">nom. nud.</name>
    <dbReference type="NCBI Taxonomy" id="199708"/>
    <lineage>
        <taxon>Bacteria</taxon>
        <taxon>Bacillati</taxon>
        <taxon>Actinomycetota</taxon>
        <taxon>Actinomycetes</taxon>
        <taxon>Micrococcales</taxon>
        <taxon>Microbacteriaceae</taxon>
        <taxon>Plantibacter</taxon>
    </lineage>
</organism>
<feature type="compositionally biased region" description="Basic and acidic residues" evidence="1">
    <location>
        <begin position="154"/>
        <end position="170"/>
    </location>
</feature>
<evidence type="ECO:0000256" key="1">
    <source>
        <dbReference type="SAM" id="MobiDB-lite"/>
    </source>
</evidence>